<organism evidence="3 4">
    <name type="scientific">Sphingomonas rustica</name>
    <dbReference type="NCBI Taxonomy" id="3103142"/>
    <lineage>
        <taxon>Bacteria</taxon>
        <taxon>Pseudomonadati</taxon>
        <taxon>Pseudomonadota</taxon>
        <taxon>Alphaproteobacteria</taxon>
        <taxon>Sphingomonadales</taxon>
        <taxon>Sphingomonadaceae</taxon>
        <taxon>Sphingomonas</taxon>
    </lineage>
</organism>
<dbReference type="SUPFAM" id="SSF51735">
    <property type="entry name" value="NAD(P)-binding Rossmann-fold domains"/>
    <property type="match status" value="1"/>
</dbReference>
<dbReference type="RefSeq" id="WP_346245684.1">
    <property type="nucleotide sequence ID" value="NZ_JBDIZK010000003.1"/>
</dbReference>
<dbReference type="Proteomes" id="UP001427805">
    <property type="component" value="Unassembled WGS sequence"/>
</dbReference>
<reference evidence="3 4" key="1">
    <citation type="submission" date="2024-05" db="EMBL/GenBank/DDBJ databases">
        <title>Sphingomonas sp. HF-S3 16S ribosomal RNA gene Genome sequencing and assembly.</title>
        <authorList>
            <person name="Lee H."/>
        </authorList>
    </citation>
    <scope>NUCLEOTIDE SEQUENCE [LARGE SCALE GENOMIC DNA]</scope>
    <source>
        <strain evidence="3 4">HF-S3</strain>
    </source>
</reference>
<dbReference type="Pfam" id="PF13761">
    <property type="entry name" value="DUF4166"/>
    <property type="match status" value="1"/>
</dbReference>
<proteinExistence type="predicted"/>
<feature type="domain" description="DUF4166" evidence="2">
    <location>
        <begin position="381"/>
        <end position="535"/>
    </location>
</feature>
<evidence type="ECO:0000313" key="3">
    <source>
        <dbReference type="EMBL" id="MEN3746679.1"/>
    </source>
</evidence>
<sequence>MSRVLVIGGYGGFGARLSRRLLAAGHEVLVAGRSMEKAAAFCVGIDRAEPVVADRAQGIGMVLARQRPDLVIDAAGPFQTGGLTVPEACIAMRIPYLDLADGRDFVAGIGALDRDARAGGIAVIAGASSVPALSGAVVRELARGMERVERVEMAISASNRASAGVSVAVAILSYVGLPVRLWRGGRWTSGCGWHEMRREDFRLADGSGLGPRLVALADVPDPALVPERLPGRPSVVFRAGTELGFQMVALWLLGWAVRWGWVPSLLRWERWLMPLYRITLGLGSDCSAMRVTVEGDGVERRWTLVASDGDGPEIPVLAAQLLAEDMLAGKVAPGARDAWDALTLDRFQPLFAALSIRHEAVERPAPSPLYIRLMGWRFAELPQTLQAMHSVQADQGSAGEGRVERGRGRIARLIGAIMRMPPAGAYPVHVHFDVRDGRETWTRDFGGHRFRSELSDWGGVLAERFGPLRFGFALPSDAAGLRMEFVRWSVFGIRLPRWLGPRIDARESQQEGRFRFEVEVRVPLIGMIVRYTGWLIPTTG</sequence>
<accession>A0ABV0B516</accession>
<dbReference type="PANTHER" id="PTHR43796:SF2">
    <property type="entry name" value="CARBOXYNORSPERMIDINE SYNTHASE"/>
    <property type="match status" value="1"/>
</dbReference>
<evidence type="ECO:0000259" key="2">
    <source>
        <dbReference type="Pfam" id="PF13761"/>
    </source>
</evidence>
<dbReference type="InterPro" id="IPR005097">
    <property type="entry name" value="Sacchrp_dh_NADP-bd"/>
</dbReference>
<gene>
    <name evidence="3" type="ORF">TPR58_05835</name>
</gene>
<dbReference type="Pfam" id="PF03435">
    <property type="entry name" value="Sacchrp_dh_NADP"/>
    <property type="match status" value="1"/>
</dbReference>
<feature type="domain" description="Saccharopine dehydrogenase NADP binding" evidence="1">
    <location>
        <begin position="4"/>
        <end position="100"/>
    </location>
</feature>
<evidence type="ECO:0000313" key="4">
    <source>
        <dbReference type="Proteomes" id="UP001427805"/>
    </source>
</evidence>
<name>A0ABV0B516_9SPHN</name>
<dbReference type="InterPro" id="IPR036291">
    <property type="entry name" value="NAD(P)-bd_dom_sf"/>
</dbReference>
<dbReference type="InterPro" id="IPR025311">
    <property type="entry name" value="DUF4166"/>
</dbReference>
<protein>
    <submittedName>
        <fullName evidence="3">DUF4166 domain-containing protein</fullName>
    </submittedName>
</protein>
<keyword evidence="4" id="KW-1185">Reference proteome</keyword>
<dbReference type="Gene3D" id="3.40.50.720">
    <property type="entry name" value="NAD(P)-binding Rossmann-like Domain"/>
    <property type="match status" value="1"/>
</dbReference>
<dbReference type="PANTHER" id="PTHR43796">
    <property type="entry name" value="CARBOXYNORSPERMIDINE SYNTHASE"/>
    <property type="match status" value="1"/>
</dbReference>
<comment type="caution">
    <text evidence="3">The sequence shown here is derived from an EMBL/GenBank/DDBJ whole genome shotgun (WGS) entry which is preliminary data.</text>
</comment>
<dbReference type="EMBL" id="JBDIZK010000003">
    <property type="protein sequence ID" value="MEN3746679.1"/>
    <property type="molecule type" value="Genomic_DNA"/>
</dbReference>
<evidence type="ECO:0000259" key="1">
    <source>
        <dbReference type="Pfam" id="PF03435"/>
    </source>
</evidence>